<dbReference type="AlphaFoldDB" id="A0A1H4WR40"/>
<protein>
    <recommendedName>
        <fullName evidence="3">Polyisoprenoid-binding protein YceI</fullName>
    </recommendedName>
</protein>
<name>A0A1H4WR40_9PSEU</name>
<dbReference type="STRING" id="208445.SAMN04489727_5756"/>
<keyword evidence="2" id="KW-1185">Reference proteome</keyword>
<gene>
    <name evidence="1" type="ORF">SAMN04489727_5756</name>
</gene>
<dbReference type="RefSeq" id="WP_091312965.1">
    <property type="nucleotide sequence ID" value="NZ_FNSO01000004.1"/>
</dbReference>
<dbReference type="Proteomes" id="UP000199622">
    <property type="component" value="Unassembled WGS sequence"/>
</dbReference>
<evidence type="ECO:0008006" key="3">
    <source>
        <dbReference type="Google" id="ProtNLM"/>
    </source>
</evidence>
<accession>A0A1H4WR40</accession>
<proteinExistence type="predicted"/>
<evidence type="ECO:0000313" key="2">
    <source>
        <dbReference type="Proteomes" id="UP000199622"/>
    </source>
</evidence>
<reference evidence="2" key="1">
    <citation type="submission" date="2016-10" db="EMBL/GenBank/DDBJ databases">
        <authorList>
            <person name="Varghese N."/>
            <person name="Submissions S."/>
        </authorList>
    </citation>
    <scope>NUCLEOTIDE SEQUENCE [LARGE SCALE GENOMIC DNA]</scope>
    <source>
        <strain evidence="2">DSM 44544</strain>
    </source>
</reference>
<evidence type="ECO:0000313" key="1">
    <source>
        <dbReference type="EMBL" id="SEC95832.1"/>
    </source>
</evidence>
<organism evidence="1 2">
    <name type="scientific">Amycolatopsis tolypomycina</name>
    <dbReference type="NCBI Taxonomy" id="208445"/>
    <lineage>
        <taxon>Bacteria</taxon>
        <taxon>Bacillati</taxon>
        <taxon>Actinomycetota</taxon>
        <taxon>Actinomycetes</taxon>
        <taxon>Pseudonocardiales</taxon>
        <taxon>Pseudonocardiaceae</taxon>
        <taxon>Amycolatopsis</taxon>
    </lineage>
</organism>
<dbReference type="EMBL" id="FNSO01000004">
    <property type="protein sequence ID" value="SEC95832.1"/>
    <property type="molecule type" value="Genomic_DNA"/>
</dbReference>
<dbReference type="OrthoDB" id="3625645at2"/>
<sequence length="158" mass="17140">MSDTAVLPAATGYALRRDRCVIEVSPRPPLVRSRLRATGGHWTPGAALTVTLDPGSLRTPVPFLGRAFRGEELTFTAAEVAEDPFVVEGSVAGRTVRLKGDVRHRDARGVVVWAAGVVLPARRKPRHAGRLARLLAGRRLRVEIAIEFVTESVTGFVR</sequence>